<dbReference type="InterPro" id="IPR043128">
    <property type="entry name" value="Rev_trsase/Diguanyl_cyclase"/>
</dbReference>
<dbReference type="SUPFAM" id="SSF141868">
    <property type="entry name" value="EAL domain-like"/>
    <property type="match status" value="1"/>
</dbReference>
<dbReference type="InterPro" id="IPR052155">
    <property type="entry name" value="Biofilm_reg_signaling"/>
</dbReference>
<dbReference type="PANTHER" id="PTHR44757">
    <property type="entry name" value="DIGUANYLATE CYCLASE DGCP"/>
    <property type="match status" value="1"/>
</dbReference>
<dbReference type="Gene3D" id="3.30.70.270">
    <property type="match status" value="1"/>
</dbReference>
<keyword evidence="5" id="KW-1185">Reference proteome</keyword>
<accession>A0ABX5X6A7</accession>
<protein>
    <submittedName>
        <fullName evidence="4">Diguanylate cyclase</fullName>
    </submittedName>
</protein>
<dbReference type="Pfam" id="PF13185">
    <property type="entry name" value="GAF_2"/>
    <property type="match status" value="2"/>
</dbReference>
<evidence type="ECO:0000313" key="5">
    <source>
        <dbReference type="Proteomes" id="UP000315947"/>
    </source>
</evidence>
<dbReference type="Pfam" id="PF00563">
    <property type="entry name" value="EAL"/>
    <property type="match status" value="1"/>
</dbReference>
<dbReference type="Proteomes" id="UP000315947">
    <property type="component" value="Chromosome"/>
</dbReference>
<name>A0ABX5X6A7_9GAMM</name>
<feature type="coiled-coil region" evidence="1">
    <location>
        <begin position="397"/>
        <end position="445"/>
    </location>
</feature>
<reference evidence="4 5" key="1">
    <citation type="submission" date="2019-07" db="EMBL/GenBank/DDBJ databases">
        <title>Shewanella sp. YLB-06 whole genomic sequence.</title>
        <authorList>
            <person name="Yu L."/>
        </authorList>
    </citation>
    <scope>NUCLEOTIDE SEQUENCE [LARGE SCALE GENOMIC DNA]</scope>
    <source>
        <strain evidence="4 5">YLB-06</strain>
    </source>
</reference>
<dbReference type="PROSITE" id="PS50883">
    <property type="entry name" value="EAL"/>
    <property type="match status" value="1"/>
</dbReference>
<evidence type="ECO:0000256" key="1">
    <source>
        <dbReference type="SAM" id="Coils"/>
    </source>
</evidence>
<dbReference type="SUPFAM" id="SSF55073">
    <property type="entry name" value="Nucleotide cyclase"/>
    <property type="match status" value="1"/>
</dbReference>
<gene>
    <name evidence="4" type="ORF">FM037_25240</name>
</gene>
<dbReference type="InterPro" id="IPR029016">
    <property type="entry name" value="GAF-like_dom_sf"/>
</dbReference>
<dbReference type="Gene3D" id="3.20.20.450">
    <property type="entry name" value="EAL domain"/>
    <property type="match status" value="1"/>
</dbReference>
<dbReference type="Pfam" id="PF00990">
    <property type="entry name" value="GGDEF"/>
    <property type="match status" value="1"/>
</dbReference>
<dbReference type="InterPro" id="IPR000160">
    <property type="entry name" value="GGDEF_dom"/>
</dbReference>
<keyword evidence="1" id="KW-0175">Coiled coil</keyword>
<dbReference type="EMBL" id="CP041614">
    <property type="protein sequence ID" value="QDO85957.1"/>
    <property type="molecule type" value="Genomic_DNA"/>
</dbReference>
<feature type="domain" description="EAL" evidence="2">
    <location>
        <begin position="624"/>
        <end position="876"/>
    </location>
</feature>
<dbReference type="PANTHER" id="PTHR44757:SF2">
    <property type="entry name" value="BIOFILM ARCHITECTURE MAINTENANCE PROTEIN MBAA"/>
    <property type="match status" value="1"/>
</dbReference>
<organism evidence="4 5">
    <name type="scientific">Shewanella psychropiezotolerans</name>
    <dbReference type="NCBI Taxonomy" id="2593655"/>
    <lineage>
        <taxon>Bacteria</taxon>
        <taxon>Pseudomonadati</taxon>
        <taxon>Pseudomonadota</taxon>
        <taxon>Gammaproteobacteria</taxon>
        <taxon>Alteromonadales</taxon>
        <taxon>Shewanellaceae</taxon>
        <taxon>Shewanella</taxon>
    </lineage>
</organism>
<proteinExistence type="predicted"/>
<dbReference type="PROSITE" id="PS50887">
    <property type="entry name" value="GGDEF"/>
    <property type="match status" value="1"/>
</dbReference>
<dbReference type="SMART" id="SM00065">
    <property type="entry name" value="GAF"/>
    <property type="match status" value="2"/>
</dbReference>
<dbReference type="RefSeq" id="WP_144048266.1">
    <property type="nucleotide sequence ID" value="NZ_CP041614.1"/>
</dbReference>
<dbReference type="SMART" id="SM00052">
    <property type="entry name" value="EAL"/>
    <property type="match status" value="1"/>
</dbReference>
<dbReference type="InterPro" id="IPR029787">
    <property type="entry name" value="Nucleotide_cyclase"/>
</dbReference>
<dbReference type="InterPro" id="IPR001633">
    <property type="entry name" value="EAL_dom"/>
</dbReference>
<dbReference type="SUPFAM" id="SSF55781">
    <property type="entry name" value="GAF domain-like"/>
    <property type="match status" value="2"/>
</dbReference>
<evidence type="ECO:0000313" key="4">
    <source>
        <dbReference type="EMBL" id="QDO85957.1"/>
    </source>
</evidence>
<dbReference type="InterPro" id="IPR003018">
    <property type="entry name" value="GAF"/>
</dbReference>
<feature type="coiled-coil region" evidence="1">
    <location>
        <begin position="7"/>
        <end position="34"/>
    </location>
</feature>
<dbReference type="CDD" id="cd01949">
    <property type="entry name" value="GGDEF"/>
    <property type="match status" value="1"/>
</dbReference>
<evidence type="ECO:0000259" key="3">
    <source>
        <dbReference type="PROSITE" id="PS50887"/>
    </source>
</evidence>
<evidence type="ECO:0000259" key="2">
    <source>
        <dbReference type="PROSITE" id="PS50883"/>
    </source>
</evidence>
<dbReference type="NCBIfam" id="TIGR00254">
    <property type="entry name" value="GGDEF"/>
    <property type="match status" value="1"/>
</dbReference>
<sequence>MFREELVQHSHREAERLQKRIDRLKSLALKYKRAEVTQNLLLEISNLAAHVDSPKAFFSEVHRSLNLLLPADNFFVALLDPSSNKLNIPFFLDEKDPHPNKIYSIDEISETLLSGLTGYVLKSGETLLCDDTSFQQLIAAKKIVSRGAPCHLWLGVPIKVNNLVSGVLVVQSYSPDINFSEMEIELLHFVSYQLSGVLERLEHREQLEQAIEQRTKELSVAYDKLKREVFERRRAERLQKSLFEITDLATSNIDSDSFYSEIHRVISHLMPANNCYIALLDDKLTRINFPFYVTQNDSTAPQPRATSDGLTEYVIKNRRPLLLQRTDLDALIDVGIVYSKMPELNYTQDVYQWIGIPLFIHGQVRGALTIYSLCMSQSYQDKDLDLLTFVSQHIATAIEKKLSAESLKSSYEQLEEKVVVRTRALAMLNQDLEKEVAQRRKAEEQLVYDANHDSLTGLPNRGMFMERLTQAVKHIRRHGLDRFGLLFIDLDRFKLINDTLGHQQGDRFLVETSRRLRLCIRDNDTLGRIGGDEFVILLDSINGTNDAKEVAERILTELSRPYELANQSFTSGASIGIAFSCNHKSDTAESLLRDADAAMYQAKSQGKGCYVIFDDKSHQQLVKDVELEIELKQAISNRELHLSYLPIQNLKKLSTVALEPRLYWNHPLLGKVKQVQLNNIAEHCNLTTELDIYLLEKLNSDHQMLREQSLDHFPLHLNISAMHLKHKHAVRQLKNKLKELIFPLEQLWLFFDEKGFILDTDNHINAFELLQKLKINLGLTGYGSAHSALSSLTFLPLQGLKLDPSYTTHLNSEQHLKLLKAHYLTAQALELVVFVDGICAIQQKETLLEIGFDLGQGQALGNVIHLNSITKDLVCA</sequence>
<feature type="domain" description="GGDEF" evidence="3">
    <location>
        <begin position="481"/>
        <end position="615"/>
    </location>
</feature>
<dbReference type="InterPro" id="IPR035919">
    <property type="entry name" value="EAL_sf"/>
</dbReference>
<dbReference type="SMART" id="SM00267">
    <property type="entry name" value="GGDEF"/>
    <property type="match status" value="1"/>
</dbReference>
<dbReference type="Gene3D" id="3.30.450.40">
    <property type="match status" value="2"/>
</dbReference>